<dbReference type="PIRSF" id="PIRSF000124">
    <property type="entry name" value="UDPglc_GDPman_dh"/>
    <property type="match status" value="1"/>
</dbReference>
<dbReference type="SMART" id="SM00984">
    <property type="entry name" value="UDPG_MGDP_dh_C"/>
    <property type="match status" value="1"/>
</dbReference>
<keyword evidence="4 7" id="KW-0560">Oxidoreductase</keyword>
<feature type="binding site" evidence="10">
    <location>
        <position position="337"/>
    </location>
    <ligand>
        <name>NAD(+)</name>
        <dbReference type="ChEBI" id="CHEBI:57540"/>
    </ligand>
</feature>
<dbReference type="SUPFAM" id="SSF52413">
    <property type="entry name" value="UDP-glucose/GDP-mannose dehydrogenase C-terminal domain"/>
    <property type="match status" value="1"/>
</dbReference>
<dbReference type="GO" id="GO:0051287">
    <property type="term" value="F:NAD binding"/>
    <property type="evidence" value="ECO:0007669"/>
    <property type="project" value="InterPro"/>
</dbReference>
<dbReference type="PANTHER" id="PTHR43750">
    <property type="entry name" value="UDP-GLUCOSE 6-DEHYDROGENASE TUAD"/>
    <property type="match status" value="1"/>
</dbReference>
<dbReference type="GO" id="GO:0006065">
    <property type="term" value="P:UDP-glucuronate biosynthetic process"/>
    <property type="evidence" value="ECO:0007669"/>
    <property type="project" value="UniProtKB-UniPathway"/>
</dbReference>
<comment type="catalytic activity">
    <reaction evidence="6 7">
        <text>UDP-alpha-D-glucose + 2 NAD(+) + H2O = UDP-alpha-D-glucuronate + 2 NADH + 3 H(+)</text>
        <dbReference type="Rhea" id="RHEA:23596"/>
        <dbReference type="ChEBI" id="CHEBI:15377"/>
        <dbReference type="ChEBI" id="CHEBI:15378"/>
        <dbReference type="ChEBI" id="CHEBI:57540"/>
        <dbReference type="ChEBI" id="CHEBI:57945"/>
        <dbReference type="ChEBI" id="CHEBI:58052"/>
        <dbReference type="ChEBI" id="CHEBI:58885"/>
        <dbReference type="EC" id="1.1.1.22"/>
    </reaction>
</comment>
<name>A0A832I510_UNCEI</name>
<dbReference type="GO" id="GO:0003979">
    <property type="term" value="F:UDP-glucose 6-dehydrogenase activity"/>
    <property type="evidence" value="ECO:0007669"/>
    <property type="project" value="UniProtKB-EC"/>
</dbReference>
<evidence type="ECO:0000256" key="5">
    <source>
        <dbReference type="ARBA" id="ARBA00023027"/>
    </source>
</evidence>
<evidence type="ECO:0000256" key="9">
    <source>
        <dbReference type="PIRSR" id="PIRSR500134-2"/>
    </source>
</evidence>
<proteinExistence type="inferred from homology"/>
<dbReference type="EC" id="1.1.1.22" evidence="3 7"/>
<dbReference type="Pfam" id="PF00984">
    <property type="entry name" value="UDPG_MGDP_dh"/>
    <property type="match status" value="1"/>
</dbReference>
<evidence type="ECO:0000256" key="10">
    <source>
        <dbReference type="PIRSR" id="PIRSR500134-3"/>
    </source>
</evidence>
<feature type="binding site" evidence="10">
    <location>
        <position position="226"/>
    </location>
    <ligand>
        <name>NAD(+)</name>
        <dbReference type="ChEBI" id="CHEBI:57540"/>
    </ligand>
</feature>
<dbReference type="Gene3D" id="3.40.50.720">
    <property type="entry name" value="NAD(P)-binding Rossmann-like Domain"/>
    <property type="match status" value="2"/>
</dbReference>
<dbReference type="SUPFAM" id="SSF51735">
    <property type="entry name" value="NAD(P)-binding Rossmann-fold domains"/>
    <property type="match status" value="1"/>
</dbReference>
<dbReference type="InterPro" id="IPR008927">
    <property type="entry name" value="6-PGluconate_DH-like_C_sf"/>
</dbReference>
<keyword evidence="5 7" id="KW-0520">NAD</keyword>
<evidence type="ECO:0000256" key="2">
    <source>
        <dbReference type="ARBA" id="ARBA00006601"/>
    </source>
</evidence>
<organism evidence="13">
    <name type="scientific">Eiseniibacteriota bacterium</name>
    <dbReference type="NCBI Taxonomy" id="2212470"/>
    <lineage>
        <taxon>Bacteria</taxon>
        <taxon>Candidatus Eiseniibacteriota</taxon>
    </lineage>
</organism>
<dbReference type="InterPro" id="IPR014027">
    <property type="entry name" value="UDP-Glc/GDP-Man_DH_C"/>
</dbReference>
<dbReference type="Pfam" id="PF03720">
    <property type="entry name" value="UDPG_MGDP_dh_C"/>
    <property type="match status" value="1"/>
</dbReference>
<dbReference type="Pfam" id="PF03721">
    <property type="entry name" value="UDPG_MGDP_dh_N"/>
    <property type="match status" value="1"/>
</dbReference>
<feature type="domain" description="UDP-glucose/GDP-mannose dehydrogenase C-terminal" evidence="12">
    <location>
        <begin position="387"/>
        <end position="490"/>
    </location>
</feature>
<dbReference type="GO" id="GO:0000271">
    <property type="term" value="P:polysaccharide biosynthetic process"/>
    <property type="evidence" value="ECO:0007669"/>
    <property type="project" value="InterPro"/>
</dbReference>
<dbReference type="InterPro" id="IPR014026">
    <property type="entry name" value="UDP-Glc/GDP-Man_DH_dimer"/>
</dbReference>
<evidence type="ECO:0000256" key="1">
    <source>
        <dbReference type="ARBA" id="ARBA00004701"/>
    </source>
</evidence>
<evidence type="ECO:0000256" key="4">
    <source>
        <dbReference type="ARBA" id="ARBA00023002"/>
    </source>
</evidence>
<feature type="binding site" evidence="10">
    <location>
        <position position="106"/>
    </location>
    <ligand>
        <name>NAD(+)</name>
        <dbReference type="ChEBI" id="CHEBI:57540"/>
    </ligand>
</feature>
<dbReference type="AlphaFoldDB" id="A0A832I510"/>
<feature type="binding site" evidence="9">
    <location>
        <begin position="323"/>
        <end position="327"/>
    </location>
    <ligand>
        <name>substrate</name>
    </ligand>
</feature>
<accession>A0A832I510</accession>
<dbReference type="NCBIfam" id="TIGR03026">
    <property type="entry name" value="NDP-sugDHase"/>
    <property type="match status" value="1"/>
</dbReference>
<feature type="binding site" evidence="10">
    <location>
        <position position="101"/>
    </location>
    <ligand>
        <name>NAD(+)</name>
        <dbReference type="ChEBI" id="CHEBI:57540"/>
    </ligand>
</feature>
<dbReference type="UniPathway" id="UPA00038">
    <property type="reaction ID" value="UER00491"/>
</dbReference>
<feature type="binding site" evidence="9">
    <location>
        <position position="331"/>
    </location>
    <ligand>
        <name>substrate</name>
    </ligand>
</feature>
<evidence type="ECO:0000313" key="13">
    <source>
        <dbReference type="EMBL" id="HGZ43931.1"/>
    </source>
</evidence>
<comment type="caution">
    <text evidence="13">The sequence shown here is derived from an EMBL/GenBank/DDBJ whole genome shotgun (WGS) entry which is preliminary data.</text>
</comment>
<dbReference type="PANTHER" id="PTHR43750:SF3">
    <property type="entry name" value="UDP-GLUCOSE 6-DEHYDROGENASE TUAD"/>
    <property type="match status" value="1"/>
</dbReference>
<feature type="binding site" evidence="9">
    <location>
        <position position="394"/>
    </location>
    <ligand>
        <name>substrate</name>
    </ligand>
</feature>
<feature type="binding site" evidence="10">
    <location>
        <position position="157"/>
    </location>
    <ligand>
        <name>NAD(+)</name>
        <dbReference type="ChEBI" id="CHEBI:57540"/>
    </ligand>
</feature>
<feature type="region of interest" description="Disordered" evidence="11">
    <location>
        <begin position="40"/>
        <end position="61"/>
    </location>
</feature>
<dbReference type="InterPro" id="IPR017476">
    <property type="entry name" value="UDP-Glc/GDP-Man"/>
</dbReference>
<evidence type="ECO:0000256" key="7">
    <source>
        <dbReference type="PIRNR" id="PIRNR000124"/>
    </source>
</evidence>
<evidence type="ECO:0000256" key="6">
    <source>
        <dbReference type="ARBA" id="ARBA00047473"/>
    </source>
</evidence>
<dbReference type="InterPro" id="IPR036291">
    <property type="entry name" value="NAD(P)-bd_dom_sf"/>
</dbReference>
<evidence type="ECO:0000256" key="11">
    <source>
        <dbReference type="SAM" id="MobiDB-lite"/>
    </source>
</evidence>
<feature type="binding site" evidence="9">
    <location>
        <position position="278"/>
    </location>
    <ligand>
        <name>substrate</name>
    </ligand>
</feature>
<dbReference type="InterPro" id="IPR036220">
    <property type="entry name" value="UDP-Glc/GDP-Man_DH_C_sf"/>
</dbReference>
<comment type="similarity">
    <text evidence="2 7">Belongs to the UDP-glucose/GDP-mannose dehydrogenase family.</text>
</comment>
<dbReference type="InterPro" id="IPR028357">
    <property type="entry name" value="UDPglc_DH_bac"/>
</dbReference>
<gene>
    <name evidence="13" type="ORF">ENR23_11020</name>
</gene>
<dbReference type="SUPFAM" id="SSF48179">
    <property type="entry name" value="6-phosphogluconate dehydrogenase C-terminal domain-like"/>
    <property type="match status" value="1"/>
</dbReference>
<reference evidence="13" key="1">
    <citation type="journal article" date="2020" name="mSystems">
        <title>Genome- and Community-Level Interaction Insights into Carbon Utilization and Element Cycling Functions of Hydrothermarchaeota in Hydrothermal Sediment.</title>
        <authorList>
            <person name="Zhou Z."/>
            <person name="Liu Y."/>
            <person name="Xu W."/>
            <person name="Pan J."/>
            <person name="Luo Z.H."/>
            <person name="Li M."/>
        </authorList>
    </citation>
    <scope>NUCLEOTIDE SEQUENCE [LARGE SCALE GENOMIC DNA]</scope>
    <source>
        <strain evidence="13">SpSt-381</strain>
    </source>
</reference>
<dbReference type="Gene3D" id="1.20.5.100">
    <property type="entry name" value="Cytochrome c1, transmembrane anchor, C-terminal"/>
    <property type="match status" value="1"/>
</dbReference>
<feature type="binding site" evidence="9">
    <location>
        <begin position="223"/>
        <end position="226"/>
    </location>
    <ligand>
        <name>substrate</name>
    </ligand>
</feature>
<protein>
    <recommendedName>
        <fullName evidence="3 7">UDP-glucose 6-dehydrogenase</fullName>
        <ecNumber evidence="3 7">1.1.1.22</ecNumber>
    </recommendedName>
</protein>
<evidence type="ECO:0000256" key="8">
    <source>
        <dbReference type="PIRSR" id="PIRSR500134-1"/>
    </source>
</evidence>
<feature type="active site" description="Nucleophile" evidence="8">
    <location>
        <position position="334"/>
    </location>
</feature>
<dbReference type="PIRSF" id="PIRSF500134">
    <property type="entry name" value="UDPglc_DH_bac"/>
    <property type="match status" value="1"/>
</dbReference>
<evidence type="ECO:0000256" key="3">
    <source>
        <dbReference type="ARBA" id="ARBA00012954"/>
    </source>
</evidence>
<dbReference type="EMBL" id="DSQF01000022">
    <property type="protein sequence ID" value="HGZ43931.1"/>
    <property type="molecule type" value="Genomic_DNA"/>
</dbReference>
<comment type="pathway">
    <text evidence="1">Nucleotide-sugar biosynthesis; UDP-alpha-D-glucuronate biosynthesis; UDP-alpha-D-glucuronate from UDP-alpha-D-glucose: step 1/1.</text>
</comment>
<dbReference type="InterPro" id="IPR001732">
    <property type="entry name" value="UDP-Glc/GDP-Man_DH_N"/>
</dbReference>
<feature type="binding site" evidence="10">
    <location>
        <position position="192"/>
    </location>
    <ligand>
        <name>NAD(+)</name>
        <dbReference type="ChEBI" id="CHEBI:57540"/>
    </ligand>
</feature>
<sequence>MAALHGGGAGRRSRGGGARASFLAGASGARNRIDRRRALPLTSPGSLPLAEPAPRPPAPRRRVILPKGTFVYSITVVGTGYVGLVTGACLADFGNRVVCVDADASKIELLNRNQLPFYEPGLPELVARNVAEGRLRFSNDLKSCLKGCQVVFITVGTPPRPDGSADTSQIYAVAKTVAQNLDGYTLVVQKSTAPVGTARDLGRWMKRFARRGAEFDVASNPEFLREGSAIETTMRPDRVIIGAETKRAQEILRKIHDPLFLIETPMVVTTLETAELIKYASNCFLATKISFINEMANLCEALGADVQTVAKGIGMDRRIGSKFLHAGPGYGGSCFPKDTHALSAFARAAGVRSGIVDATIAANDYQMQRMVEKIVAAIGAPRGKTVAVLGLSFKPNTDDLRAAPALTIIAGLRRRGVRVRAFDPVAMEGARRLAALRGVTFAADAYDCARGAHAVAIVTEWNEFRNLDLGRLRRLVRRPVLCDLRNLYEPEEVEARGWKHVGVGKGRVRDGAPHRASRRARAR</sequence>
<evidence type="ECO:0000259" key="12">
    <source>
        <dbReference type="SMART" id="SM00984"/>
    </source>
</evidence>
<feature type="binding site" evidence="10">
    <location>
        <position position="401"/>
    </location>
    <ligand>
        <name>NAD(+)</name>
        <dbReference type="ChEBI" id="CHEBI:57540"/>
    </ligand>
</feature>